<dbReference type="EMBL" id="JAVKPK010000026">
    <property type="protein sequence ID" value="MDR7665732.1"/>
    <property type="molecule type" value="Genomic_DNA"/>
</dbReference>
<dbReference type="RefSeq" id="WP_310575758.1">
    <property type="nucleotide sequence ID" value="NZ_JAVKPK010000026.1"/>
</dbReference>
<comment type="caution">
    <text evidence="1">The sequence shown here is derived from an EMBL/GenBank/DDBJ whole genome shotgun (WGS) entry which is preliminary data.</text>
</comment>
<evidence type="ECO:0000313" key="1">
    <source>
        <dbReference type="EMBL" id="MDR7665732.1"/>
    </source>
</evidence>
<name>A0ABU2D1B2_9EURY</name>
<sequence length="106" mass="12881">MGDIIKYTRYVKVPGKIFEPVNGIVKAGLYKDEQVVLQWFVHNKAEQKIDYYDKKITEMKQKYDMDFSTFENRIHLRASETDFEEWDDLVLWGSYVKAYQYWEQFC</sequence>
<dbReference type="Proteomes" id="UP001246244">
    <property type="component" value="Unassembled WGS sequence"/>
</dbReference>
<accession>A0ABU2D1B2</accession>
<gene>
    <name evidence="1" type="ORF">RG963_08095</name>
</gene>
<organism evidence="1 2">
    <name type="scientific">Methanosarcina baikalica</name>
    <dbReference type="NCBI Taxonomy" id="3073890"/>
    <lineage>
        <taxon>Archaea</taxon>
        <taxon>Methanobacteriati</taxon>
        <taxon>Methanobacteriota</taxon>
        <taxon>Stenosarchaea group</taxon>
        <taxon>Methanomicrobia</taxon>
        <taxon>Methanosarcinales</taxon>
        <taxon>Methanosarcinaceae</taxon>
        <taxon>Methanosarcina</taxon>
    </lineage>
</organism>
<protein>
    <submittedName>
        <fullName evidence="1">Uncharacterized protein</fullName>
    </submittedName>
</protein>
<evidence type="ECO:0000313" key="2">
    <source>
        <dbReference type="Proteomes" id="UP001246244"/>
    </source>
</evidence>
<reference evidence="2" key="1">
    <citation type="submission" date="2023-07" db="EMBL/GenBank/DDBJ databases">
        <title>Whole-genome sequencing of a new Methanosarcina sp. Z-7115.</title>
        <authorList>
            <person name="Zhilina T.N."/>
            <person name="Merkel A.Y."/>
        </authorList>
    </citation>
    <scope>NUCLEOTIDE SEQUENCE [LARGE SCALE GENOMIC DNA]</scope>
    <source>
        <strain evidence="2">Z-7115</strain>
    </source>
</reference>
<keyword evidence="2" id="KW-1185">Reference proteome</keyword>
<proteinExistence type="predicted"/>